<reference evidence="2 3" key="1">
    <citation type="journal article" date="2016" name="Mol. Biol. Evol.">
        <title>Comparative Genomics of Early-Diverging Mushroom-Forming Fungi Provides Insights into the Origins of Lignocellulose Decay Capabilities.</title>
        <authorList>
            <person name="Nagy L.G."/>
            <person name="Riley R."/>
            <person name="Tritt A."/>
            <person name="Adam C."/>
            <person name="Daum C."/>
            <person name="Floudas D."/>
            <person name="Sun H."/>
            <person name="Yadav J.S."/>
            <person name="Pangilinan J."/>
            <person name="Larsson K.H."/>
            <person name="Matsuura K."/>
            <person name="Barry K."/>
            <person name="Labutti K."/>
            <person name="Kuo R."/>
            <person name="Ohm R.A."/>
            <person name="Bhattacharya S.S."/>
            <person name="Shirouzu T."/>
            <person name="Yoshinaga Y."/>
            <person name="Martin F.M."/>
            <person name="Grigoriev I.V."/>
            <person name="Hibbett D.S."/>
        </authorList>
    </citation>
    <scope>NUCLEOTIDE SEQUENCE [LARGE SCALE GENOMIC DNA]</scope>
    <source>
        <strain evidence="2 3">93-53</strain>
    </source>
</reference>
<proteinExistence type="predicted"/>
<feature type="transmembrane region" description="Helical" evidence="1">
    <location>
        <begin position="45"/>
        <end position="67"/>
    </location>
</feature>
<dbReference type="Proteomes" id="UP000076871">
    <property type="component" value="Unassembled WGS sequence"/>
</dbReference>
<keyword evidence="3" id="KW-1185">Reference proteome</keyword>
<dbReference type="InParanoid" id="A0A165GV51"/>
<keyword evidence="1" id="KW-1133">Transmembrane helix</keyword>
<keyword evidence="1" id="KW-0472">Membrane</keyword>
<dbReference type="RefSeq" id="XP_040768599.1">
    <property type="nucleotide sequence ID" value="XM_040902134.1"/>
</dbReference>
<evidence type="ECO:0000313" key="3">
    <source>
        <dbReference type="Proteomes" id="UP000076871"/>
    </source>
</evidence>
<organism evidence="2 3">
    <name type="scientific">Laetiporus sulphureus 93-53</name>
    <dbReference type="NCBI Taxonomy" id="1314785"/>
    <lineage>
        <taxon>Eukaryota</taxon>
        <taxon>Fungi</taxon>
        <taxon>Dikarya</taxon>
        <taxon>Basidiomycota</taxon>
        <taxon>Agaricomycotina</taxon>
        <taxon>Agaricomycetes</taxon>
        <taxon>Polyporales</taxon>
        <taxon>Laetiporus</taxon>
    </lineage>
</organism>
<accession>A0A165GV51</accession>
<dbReference type="GeneID" id="63819165"/>
<dbReference type="AlphaFoldDB" id="A0A165GV51"/>
<evidence type="ECO:0000313" key="2">
    <source>
        <dbReference type="EMBL" id="KZT10859.1"/>
    </source>
</evidence>
<name>A0A165GV51_9APHY</name>
<protein>
    <submittedName>
        <fullName evidence="2">Uncharacterized protein</fullName>
    </submittedName>
</protein>
<evidence type="ECO:0000256" key="1">
    <source>
        <dbReference type="SAM" id="Phobius"/>
    </source>
</evidence>
<gene>
    <name evidence="2" type="ORF">LAESUDRAFT_353009</name>
</gene>
<keyword evidence="1" id="KW-0812">Transmembrane</keyword>
<sequence>MVPCSGSGRARLSSRRHDVPLIKMVTDQGDANLGYTIRKRSHCTLIFILTCFKLLVTNGGPSSLVRFFGSGVFGATGDARRKWQKILFFYTLNISWLLLFSLPLYTIIQSPFRHRAARK</sequence>
<feature type="transmembrane region" description="Helical" evidence="1">
    <location>
        <begin position="87"/>
        <end position="108"/>
    </location>
</feature>
<dbReference type="EMBL" id="KV427608">
    <property type="protein sequence ID" value="KZT10859.1"/>
    <property type="molecule type" value="Genomic_DNA"/>
</dbReference>